<accession>A0ABY8MH34</accession>
<evidence type="ECO:0000256" key="3">
    <source>
        <dbReference type="ARBA" id="ARBA00022989"/>
    </source>
</evidence>
<comment type="subcellular location">
    <subcellularLocation>
        <location evidence="1">Membrane</location>
        <topology evidence="1">Multi-pass membrane protein</topology>
    </subcellularLocation>
</comment>
<dbReference type="PANTHER" id="PTHR33507">
    <property type="entry name" value="INNER MEMBRANE PROTEIN YBBJ"/>
    <property type="match status" value="1"/>
</dbReference>
<dbReference type="Pfam" id="PF01957">
    <property type="entry name" value="NfeD"/>
    <property type="match status" value="1"/>
</dbReference>
<dbReference type="RefSeq" id="WP_326927510.1">
    <property type="nucleotide sequence ID" value="NZ_CP123443.1"/>
</dbReference>
<evidence type="ECO:0000256" key="5">
    <source>
        <dbReference type="SAM" id="Phobius"/>
    </source>
</evidence>
<protein>
    <submittedName>
        <fullName evidence="7">NfeD family protein</fullName>
    </submittedName>
</protein>
<keyword evidence="2 5" id="KW-0812">Transmembrane</keyword>
<organism evidence="7 8">
    <name type="scientific">Candidatus Haliotispira prima</name>
    <dbReference type="NCBI Taxonomy" id="3034016"/>
    <lineage>
        <taxon>Bacteria</taxon>
        <taxon>Pseudomonadati</taxon>
        <taxon>Spirochaetota</taxon>
        <taxon>Spirochaetia</taxon>
        <taxon>Spirochaetales</taxon>
        <taxon>Spirochaetaceae</taxon>
        <taxon>Candidatus Haliotispira</taxon>
    </lineage>
</organism>
<reference evidence="7 8" key="1">
    <citation type="submission" date="2023-04" db="EMBL/GenBank/DDBJ databases">
        <title>Spirochaete genome identified in red abalone sample constitutes a novel genus.</title>
        <authorList>
            <person name="Sharma S.P."/>
            <person name="Purcell C.M."/>
            <person name="Hyde J.R."/>
            <person name="Severin A.J."/>
        </authorList>
    </citation>
    <scope>NUCLEOTIDE SEQUENCE [LARGE SCALE GENOMIC DNA]</scope>
    <source>
        <strain evidence="7 8">SP-2023</strain>
    </source>
</reference>
<keyword evidence="4 5" id="KW-0472">Membrane</keyword>
<name>A0ABY8MH34_9SPIO</name>
<sequence>MLDPLPGLFLGPLLGSWLLWLILLILFLVTEALSPSFVTVWLAVGSLAALIAERLHFNFTAQVIIFTVVSVATICFLRPFCVRILGSKSEPTNIAALIGREALTLTEIEPFAGGQAKVGGQVWTAVTDGTETIPQDHIMLIKEIRGVKLVLESPKGERLEE</sequence>
<evidence type="ECO:0000313" key="8">
    <source>
        <dbReference type="Proteomes" id="UP001228690"/>
    </source>
</evidence>
<dbReference type="InterPro" id="IPR052165">
    <property type="entry name" value="Membrane_assoc_protease"/>
</dbReference>
<gene>
    <name evidence="7" type="ORF">P0082_00280</name>
</gene>
<dbReference type="PANTHER" id="PTHR33507:SF3">
    <property type="entry name" value="INNER MEMBRANE PROTEIN YBBJ"/>
    <property type="match status" value="1"/>
</dbReference>
<dbReference type="Gene3D" id="2.40.50.140">
    <property type="entry name" value="Nucleic acid-binding proteins"/>
    <property type="match status" value="1"/>
</dbReference>
<feature type="domain" description="NfeD-like C-terminal" evidence="6">
    <location>
        <begin position="95"/>
        <end position="151"/>
    </location>
</feature>
<keyword evidence="3 5" id="KW-1133">Transmembrane helix</keyword>
<evidence type="ECO:0000259" key="6">
    <source>
        <dbReference type="Pfam" id="PF01957"/>
    </source>
</evidence>
<dbReference type="InterPro" id="IPR012340">
    <property type="entry name" value="NA-bd_OB-fold"/>
</dbReference>
<keyword evidence="8" id="KW-1185">Reference proteome</keyword>
<dbReference type="Proteomes" id="UP001228690">
    <property type="component" value="Chromosome"/>
</dbReference>
<evidence type="ECO:0000256" key="1">
    <source>
        <dbReference type="ARBA" id="ARBA00004141"/>
    </source>
</evidence>
<proteinExistence type="predicted"/>
<evidence type="ECO:0000313" key="7">
    <source>
        <dbReference type="EMBL" id="WGK69327.1"/>
    </source>
</evidence>
<dbReference type="InterPro" id="IPR002810">
    <property type="entry name" value="NfeD-like_C"/>
</dbReference>
<dbReference type="EMBL" id="CP123443">
    <property type="protein sequence ID" value="WGK69327.1"/>
    <property type="molecule type" value="Genomic_DNA"/>
</dbReference>
<feature type="transmembrane region" description="Helical" evidence="5">
    <location>
        <begin position="59"/>
        <end position="80"/>
    </location>
</feature>
<evidence type="ECO:0000256" key="4">
    <source>
        <dbReference type="ARBA" id="ARBA00023136"/>
    </source>
</evidence>
<evidence type="ECO:0000256" key="2">
    <source>
        <dbReference type="ARBA" id="ARBA00022692"/>
    </source>
</evidence>